<gene>
    <name evidence="3" type="ORF">FFLO_01773</name>
</gene>
<evidence type="ECO:0000313" key="3">
    <source>
        <dbReference type="EMBL" id="KAG7562818.1"/>
    </source>
</evidence>
<protein>
    <recommendedName>
        <fullName evidence="2">NADP-dependent oxidoreductase domain-containing protein</fullName>
    </recommendedName>
</protein>
<comment type="caution">
    <text evidence="3">The sequence shown here is derived from an EMBL/GenBank/DDBJ whole genome shotgun (WGS) entry which is preliminary data.</text>
</comment>
<dbReference type="AlphaFoldDB" id="A0A8K0NPR5"/>
<dbReference type="EMBL" id="JABELV010000025">
    <property type="protein sequence ID" value="KAG7562818.1"/>
    <property type="molecule type" value="Genomic_DNA"/>
</dbReference>
<dbReference type="PANTHER" id="PTHR43364">
    <property type="entry name" value="NADH-SPECIFIC METHYLGLYOXAL REDUCTASE-RELATED"/>
    <property type="match status" value="1"/>
</dbReference>
<dbReference type="PROSITE" id="PS00062">
    <property type="entry name" value="ALDOKETO_REDUCTASE_2"/>
    <property type="match status" value="1"/>
</dbReference>
<dbReference type="InterPro" id="IPR036812">
    <property type="entry name" value="NAD(P)_OxRdtase_dom_sf"/>
</dbReference>
<dbReference type="PANTHER" id="PTHR43364:SF4">
    <property type="entry name" value="NAD(P)-LINKED OXIDOREDUCTASE SUPERFAMILY PROTEIN"/>
    <property type="match status" value="1"/>
</dbReference>
<feature type="domain" description="NADP-dependent oxidoreductase" evidence="2">
    <location>
        <begin position="16"/>
        <end position="307"/>
    </location>
</feature>
<dbReference type="InterPro" id="IPR018170">
    <property type="entry name" value="Aldo/ket_reductase_CS"/>
</dbReference>
<dbReference type="CDD" id="cd19093">
    <property type="entry name" value="AKR_AtPLR-like"/>
    <property type="match status" value="1"/>
</dbReference>
<proteinExistence type="predicted"/>
<accession>A0A8K0NPR5</accession>
<sequence>MSIKTALIGPTRVPAISLGTWSWGDKTWGYKPEDLPQIREAWFACLEAGYPFFDTAEVSGMGKSEEIIGMLLKETPEEERKKVVLATKWLPMPNPMNWSFFTPGIVTSLRASLERMGVDSIELYQIHSNTSYFSYDAQAKQLAEVVKQGLAKQVGVSNFSQDQLIKMTAACEAHGIKLASNQIEFNLARTLPLKNGLLQYMKEKEITCLAYSPLAMGRLTGKYSAANPPPSGRRFSNIPMDTLEPLLEVMRRIAKAHDVPVSAVALGWVMAKGAIPLGGARNKSQAEQNAKALTLKMTSEEIAELDENALEGKTSLWQQG</sequence>
<reference evidence="3" key="1">
    <citation type="submission" date="2020-04" db="EMBL/GenBank/DDBJ databases">
        <title>Analysis of mating type loci in Filobasidium floriforme.</title>
        <authorList>
            <person name="Nowrousian M."/>
        </authorList>
    </citation>
    <scope>NUCLEOTIDE SEQUENCE</scope>
    <source>
        <strain evidence="3">CBS 6242</strain>
    </source>
</reference>
<keyword evidence="1" id="KW-0560">Oxidoreductase</keyword>
<name>A0A8K0NPR5_9TREE</name>
<dbReference type="InterPro" id="IPR050523">
    <property type="entry name" value="AKR_Detox_Biosynth"/>
</dbReference>
<evidence type="ECO:0000313" key="4">
    <source>
        <dbReference type="Proteomes" id="UP000812966"/>
    </source>
</evidence>
<dbReference type="InterPro" id="IPR023210">
    <property type="entry name" value="NADP_OxRdtase_dom"/>
</dbReference>
<evidence type="ECO:0000259" key="2">
    <source>
        <dbReference type="Pfam" id="PF00248"/>
    </source>
</evidence>
<dbReference type="SUPFAM" id="SSF51430">
    <property type="entry name" value="NAD(P)-linked oxidoreductase"/>
    <property type="match status" value="1"/>
</dbReference>
<dbReference type="Pfam" id="PF00248">
    <property type="entry name" value="Aldo_ket_red"/>
    <property type="match status" value="1"/>
</dbReference>
<dbReference type="GO" id="GO:0016491">
    <property type="term" value="F:oxidoreductase activity"/>
    <property type="evidence" value="ECO:0007669"/>
    <property type="project" value="UniProtKB-KW"/>
</dbReference>
<dbReference type="PRINTS" id="PR00069">
    <property type="entry name" value="ALDKETRDTASE"/>
</dbReference>
<dbReference type="Gene3D" id="3.20.20.100">
    <property type="entry name" value="NADP-dependent oxidoreductase domain"/>
    <property type="match status" value="1"/>
</dbReference>
<dbReference type="Proteomes" id="UP000812966">
    <property type="component" value="Unassembled WGS sequence"/>
</dbReference>
<organism evidence="3 4">
    <name type="scientific">Filobasidium floriforme</name>
    <dbReference type="NCBI Taxonomy" id="5210"/>
    <lineage>
        <taxon>Eukaryota</taxon>
        <taxon>Fungi</taxon>
        <taxon>Dikarya</taxon>
        <taxon>Basidiomycota</taxon>
        <taxon>Agaricomycotina</taxon>
        <taxon>Tremellomycetes</taxon>
        <taxon>Filobasidiales</taxon>
        <taxon>Filobasidiaceae</taxon>
        <taxon>Filobasidium</taxon>
    </lineage>
</organism>
<keyword evidence="4" id="KW-1185">Reference proteome</keyword>
<dbReference type="InterPro" id="IPR020471">
    <property type="entry name" value="AKR"/>
</dbReference>
<evidence type="ECO:0000256" key="1">
    <source>
        <dbReference type="ARBA" id="ARBA00023002"/>
    </source>
</evidence>